<organism evidence="1 2">
    <name type="scientific">Mesobacterium hydrothermale</name>
    <dbReference type="NCBI Taxonomy" id="3111907"/>
    <lineage>
        <taxon>Bacteria</taxon>
        <taxon>Pseudomonadati</taxon>
        <taxon>Pseudomonadota</taxon>
        <taxon>Alphaproteobacteria</taxon>
        <taxon>Rhodobacterales</taxon>
        <taxon>Roseobacteraceae</taxon>
        <taxon>Mesobacterium</taxon>
    </lineage>
</organism>
<protein>
    <recommendedName>
        <fullName evidence="3">Transposase</fullName>
    </recommendedName>
</protein>
<dbReference type="EMBL" id="JAYLLH010000034">
    <property type="protein sequence ID" value="MEC3863010.1"/>
    <property type="molecule type" value="Genomic_DNA"/>
</dbReference>
<reference evidence="1 2" key="1">
    <citation type="submission" date="2024-01" db="EMBL/GenBank/DDBJ databases">
        <title>Mesobacterium rodlantinim sp. nov., isolated from shallow sea hydrothermal systems off Kueishantao Island.</title>
        <authorList>
            <person name="Su Z."/>
            <person name="Tang K."/>
        </authorList>
    </citation>
    <scope>NUCLEOTIDE SEQUENCE [LARGE SCALE GENOMIC DNA]</scope>
    <source>
        <strain evidence="1 2">TK19101</strain>
    </source>
</reference>
<sequence>MTDLLLVSARGVTRGRRSEASLLPEAASDWRENFADIADFCLQTFAKLRKYGWFLRKIWEFANF</sequence>
<comment type="caution">
    <text evidence="1">The sequence shown here is derived from an EMBL/GenBank/DDBJ whole genome shotgun (WGS) entry which is preliminary data.</text>
</comment>
<gene>
    <name evidence="1" type="ORF">VK792_17080</name>
</gene>
<evidence type="ECO:0000313" key="2">
    <source>
        <dbReference type="Proteomes" id="UP001348149"/>
    </source>
</evidence>
<evidence type="ECO:0000313" key="1">
    <source>
        <dbReference type="EMBL" id="MEC3863010.1"/>
    </source>
</evidence>
<proteinExistence type="predicted"/>
<dbReference type="Proteomes" id="UP001348149">
    <property type="component" value="Unassembled WGS sequence"/>
</dbReference>
<keyword evidence="2" id="KW-1185">Reference proteome</keyword>
<accession>A0ABU6HKM4</accession>
<evidence type="ECO:0008006" key="3">
    <source>
        <dbReference type="Google" id="ProtNLM"/>
    </source>
</evidence>
<name>A0ABU6HKM4_9RHOB</name>